<keyword evidence="3" id="KW-1185">Reference proteome</keyword>
<proteinExistence type="predicted"/>
<feature type="region of interest" description="Disordered" evidence="1">
    <location>
        <begin position="1"/>
        <end position="25"/>
    </location>
</feature>
<dbReference type="EMBL" id="JBHFFA010000003">
    <property type="protein sequence ID" value="KAL2635256.1"/>
    <property type="molecule type" value="Genomic_DNA"/>
</dbReference>
<organism evidence="2 3">
    <name type="scientific">Riccia fluitans</name>
    <dbReference type="NCBI Taxonomy" id="41844"/>
    <lineage>
        <taxon>Eukaryota</taxon>
        <taxon>Viridiplantae</taxon>
        <taxon>Streptophyta</taxon>
        <taxon>Embryophyta</taxon>
        <taxon>Marchantiophyta</taxon>
        <taxon>Marchantiopsida</taxon>
        <taxon>Marchantiidae</taxon>
        <taxon>Marchantiales</taxon>
        <taxon>Ricciaceae</taxon>
        <taxon>Riccia</taxon>
    </lineage>
</organism>
<reference evidence="2 3" key="1">
    <citation type="submission" date="2024-09" db="EMBL/GenBank/DDBJ databases">
        <title>Chromosome-scale assembly of Riccia fluitans.</title>
        <authorList>
            <person name="Paukszto L."/>
            <person name="Sawicki J."/>
            <person name="Karawczyk K."/>
            <person name="Piernik-Szablinska J."/>
            <person name="Szczecinska M."/>
            <person name="Mazdziarz M."/>
        </authorList>
    </citation>
    <scope>NUCLEOTIDE SEQUENCE [LARGE SCALE GENOMIC DNA]</scope>
    <source>
        <strain evidence="2">Rf_01</strain>
        <tissue evidence="2">Aerial parts of the thallus</tissue>
    </source>
</reference>
<protein>
    <submittedName>
        <fullName evidence="2">Uncharacterized protein</fullName>
    </submittedName>
</protein>
<evidence type="ECO:0000313" key="3">
    <source>
        <dbReference type="Proteomes" id="UP001605036"/>
    </source>
</evidence>
<dbReference type="AlphaFoldDB" id="A0ABD1YXH2"/>
<evidence type="ECO:0000313" key="2">
    <source>
        <dbReference type="EMBL" id="KAL2635256.1"/>
    </source>
</evidence>
<dbReference type="Proteomes" id="UP001605036">
    <property type="component" value="Unassembled WGS sequence"/>
</dbReference>
<feature type="region of interest" description="Disordered" evidence="1">
    <location>
        <begin position="63"/>
        <end position="89"/>
    </location>
</feature>
<evidence type="ECO:0000256" key="1">
    <source>
        <dbReference type="SAM" id="MobiDB-lite"/>
    </source>
</evidence>
<sequence length="89" mass="9955">MCTVSAPKKHAMNRSGEAIGRREERGSRLTDIPYALEESIEGSNKEDCDHFLHLLHERRSKPTHVEGIPLPRVHSSDSNMDTGHLGDLP</sequence>
<comment type="caution">
    <text evidence="2">The sequence shown here is derived from an EMBL/GenBank/DDBJ whole genome shotgun (WGS) entry which is preliminary data.</text>
</comment>
<name>A0ABD1YXH2_9MARC</name>
<accession>A0ABD1YXH2</accession>
<gene>
    <name evidence="2" type="ORF">R1flu_006735</name>
</gene>